<keyword evidence="1" id="KW-0472">Membrane</keyword>
<organism evidence="2 3">
    <name type="scientific">Medicago truncatula</name>
    <name type="common">Barrel medic</name>
    <name type="synonym">Medicago tribuloides</name>
    <dbReference type="NCBI Taxonomy" id="3880"/>
    <lineage>
        <taxon>Eukaryota</taxon>
        <taxon>Viridiplantae</taxon>
        <taxon>Streptophyta</taxon>
        <taxon>Embryophyta</taxon>
        <taxon>Tracheophyta</taxon>
        <taxon>Spermatophyta</taxon>
        <taxon>Magnoliopsida</taxon>
        <taxon>eudicotyledons</taxon>
        <taxon>Gunneridae</taxon>
        <taxon>Pentapetalae</taxon>
        <taxon>rosids</taxon>
        <taxon>fabids</taxon>
        <taxon>Fabales</taxon>
        <taxon>Fabaceae</taxon>
        <taxon>Papilionoideae</taxon>
        <taxon>50 kb inversion clade</taxon>
        <taxon>NPAAA clade</taxon>
        <taxon>Hologalegina</taxon>
        <taxon>IRL clade</taxon>
        <taxon>Trifolieae</taxon>
        <taxon>Medicago</taxon>
    </lineage>
</organism>
<evidence type="ECO:0000313" key="3">
    <source>
        <dbReference type="Proteomes" id="UP000265566"/>
    </source>
</evidence>
<evidence type="ECO:0000256" key="1">
    <source>
        <dbReference type="SAM" id="Phobius"/>
    </source>
</evidence>
<gene>
    <name evidence="2" type="ORF">MtrunA17_Chr2g0285361</name>
</gene>
<keyword evidence="1" id="KW-1133">Transmembrane helix</keyword>
<dbReference type="Gramene" id="rna7912">
    <property type="protein sequence ID" value="RHN72225.1"/>
    <property type="gene ID" value="gene7912"/>
</dbReference>
<evidence type="ECO:0008006" key="4">
    <source>
        <dbReference type="Google" id="ProtNLM"/>
    </source>
</evidence>
<feature type="transmembrane region" description="Helical" evidence="1">
    <location>
        <begin position="37"/>
        <end position="56"/>
    </location>
</feature>
<comment type="caution">
    <text evidence="2">The sequence shown here is derived from an EMBL/GenBank/DDBJ whole genome shotgun (WGS) entry which is preliminary data.</text>
</comment>
<proteinExistence type="predicted"/>
<name>A0A396J6N7_MEDTR</name>
<reference evidence="3" key="1">
    <citation type="journal article" date="2018" name="Nat. Plants">
        <title>Whole-genome landscape of Medicago truncatula symbiotic genes.</title>
        <authorList>
            <person name="Pecrix Y."/>
            <person name="Staton S.E."/>
            <person name="Sallet E."/>
            <person name="Lelandais-Briere C."/>
            <person name="Moreau S."/>
            <person name="Carrere S."/>
            <person name="Blein T."/>
            <person name="Jardinaud M.F."/>
            <person name="Latrasse D."/>
            <person name="Zouine M."/>
            <person name="Zahm M."/>
            <person name="Kreplak J."/>
            <person name="Mayjonade B."/>
            <person name="Satge C."/>
            <person name="Perez M."/>
            <person name="Cauet S."/>
            <person name="Marande W."/>
            <person name="Chantry-Darmon C."/>
            <person name="Lopez-Roques C."/>
            <person name="Bouchez O."/>
            <person name="Berard A."/>
            <person name="Debelle F."/>
            <person name="Munos S."/>
            <person name="Bendahmane A."/>
            <person name="Berges H."/>
            <person name="Niebel A."/>
            <person name="Buitink J."/>
            <person name="Frugier F."/>
            <person name="Benhamed M."/>
            <person name="Crespi M."/>
            <person name="Gouzy J."/>
            <person name="Gamas P."/>
        </authorList>
    </citation>
    <scope>NUCLEOTIDE SEQUENCE [LARGE SCALE GENOMIC DNA]</scope>
    <source>
        <strain evidence="3">cv. Jemalong A17</strain>
    </source>
</reference>
<dbReference type="AlphaFoldDB" id="A0A396J6N7"/>
<dbReference type="Proteomes" id="UP000265566">
    <property type="component" value="Chromosome 2"/>
</dbReference>
<evidence type="ECO:0000313" key="2">
    <source>
        <dbReference type="EMBL" id="RHN72225.1"/>
    </source>
</evidence>
<dbReference type="EMBL" id="PSQE01000002">
    <property type="protein sequence ID" value="RHN72225.1"/>
    <property type="molecule type" value="Genomic_DNA"/>
</dbReference>
<keyword evidence="1" id="KW-0812">Transmembrane</keyword>
<protein>
    <recommendedName>
        <fullName evidence="4">Transmembrane protein</fullName>
    </recommendedName>
</protein>
<accession>A0A396J6N7</accession>
<sequence length="57" mass="6811">MCVFYYHNNNKYCRFSIDNNRETNVSNVKLDHELNHGIVQVLLLLLLLMFQNIRLVS</sequence>